<dbReference type="EMBL" id="BPLQ01010221">
    <property type="protein sequence ID" value="GIY49337.1"/>
    <property type="molecule type" value="Genomic_DNA"/>
</dbReference>
<evidence type="ECO:0000313" key="1">
    <source>
        <dbReference type="EMBL" id="GIY49337.1"/>
    </source>
</evidence>
<protein>
    <submittedName>
        <fullName evidence="1">Uncharacterized protein</fullName>
    </submittedName>
</protein>
<reference evidence="1 2" key="1">
    <citation type="submission" date="2021-06" db="EMBL/GenBank/DDBJ databases">
        <title>Caerostris darwini draft genome.</title>
        <authorList>
            <person name="Kono N."/>
            <person name="Arakawa K."/>
        </authorList>
    </citation>
    <scope>NUCLEOTIDE SEQUENCE [LARGE SCALE GENOMIC DNA]</scope>
</reference>
<dbReference type="AlphaFoldDB" id="A0AAV4TWD7"/>
<proteinExistence type="predicted"/>
<evidence type="ECO:0000313" key="2">
    <source>
        <dbReference type="Proteomes" id="UP001054837"/>
    </source>
</evidence>
<keyword evidence="2" id="KW-1185">Reference proteome</keyword>
<sequence>MVWGTSYTPKRERGAKPLLMYSTVLEEVLIHLNRGMLYYRVHLSTGVNSTEKLLSFYEWYSENVKCSFTPLSACWKLEPQVFRGVKSPFLFWPCCFMAVFVMGRG</sequence>
<accession>A0AAV4TWD7</accession>
<comment type="caution">
    <text evidence="1">The sequence shown here is derived from an EMBL/GenBank/DDBJ whole genome shotgun (WGS) entry which is preliminary data.</text>
</comment>
<dbReference type="Proteomes" id="UP001054837">
    <property type="component" value="Unassembled WGS sequence"/>
</dbReference>
<organism evidence="1 2">
    <name type="scientific">Caerostris darwini</name>
    <dbReference type="NCBI Taxonomy" id="1538125"/>
    <lineage>
        <taxon>Eukaryota</taxon>
        <taxon>Metazoa</taxon>
        <taxon>Ecdysozoa</taxon>
        <taxon>Arthropoda</taxon>
        <taxon>Chelicerata</taxon>
        <taxon>Arachnida</taxon>
        <taxon>Araneae</taxon>
        <taxon>Araneomorphae</taxon>
        <taxon>Entelegynae</taxon>
        <taxon>Araneoidea</taxon>
        <taxon>Araneidae</taxon>
        <taxon>Caerostris</taxon>
    </lineage>
</organism>
<name>A0AAV4TWD7_9ARAC</name>
<gene>
    <name evidence="1" type="ORF">CDAR_600391</name>
</gene>